<dbReference type="CDD" id="cd00801">
    <property type="entry name" value="INT_P4_C"/>
    <property type="match status" value="1"/>
</dbReference>
<dbReference type="Proteomes" id="UP000464262">
    <property type="component" value="Chromosome 1"/>
</dbReference>
<dbReference type="PROSITE" id="PS51898">
    <property type="entry name" value="TYR_RECOMBINASE"/>
    <property type="match status" value="1"/>
</dbReference>
<feature type="domain" description="Tyr recombinase" evidence="5">
    <location>
        <begin position="209"/>
        <end position="387"/>
    </location>
</feature>
<evidence type="ECO:0000256" key="2">
    <source>
        <dbReference type="ARBA" id="ARBA00022908"/>
    </source>
</evidence>
<evidence type="ECO:0000259" key="5">
    <source>
        <dbReference type="PROSITE" id="PS51898"/>
    </source>
</evidence>
<dbReference type="InterPro" id="IPR010998">
    <property type="entry name" value="Integrase_recombinase_N"/>
</dbReference>
<evidence type="ECO:0000256" key="4">
    <source>
        <dbReference type="ARBA" id="ARBA00023172"/>
    </source>
</evidence>
<dbReference type="InterPro" id="IPR025166">
    <property type="entry name" value="Integrase_DNA_bind_dom"/>
</dbReference>
<keyword evidence="3" id="KW-0238">DNA-binding</keyword>
<dbReference type="Gene3D" id="1.10.150.130">
    <property type="match status" value="1"/>
</dbReference>
<name>A0A7Z2T449_9VIBR</name>
<keyword evidence="7" id="KW-1185">Reference proteome</keyword>
<organism evidence="6 7">
    <name type="scientific">Vibrio astriarenae</name>
    <dbReference type="NCBI Taxonomy" id="1481923"/>
    <lineage>
        <taxon>Bacteria</taxon>
        <taxon>Pseudomonadati</taxon>
        <taxon>Pseudomonadota</taxon>
        <taxon>Gammaproteobacteria</taxon>
        <taxon>Vibrionales</taxon>
        <taxon>Vibrionaceae</taxon>
        <taxon>Vibrio</taxon>
    </lineage>
</organism>
<dbReference type="InterPro" id="IPR050808">
    <property type="entry name" value="Phage_Integrase"/>
</dbReference>
<dbReference type="EMBL" id="CP047475">
    <property type="protein sequence ID" value="QIA64019.1"/>
    <property type="molecule type" value="Genomic_DNA"/>
</dbReference>
<comment type="similarity">
    <text evidence="1">Belongs to the 'phage' integrase family.</text>
</comment>
<evidence type="ECO:0000313" key="7">
    <source>
        <dbReference type="Proteomes" id="UP000464262"/>
    </source>
</evidence>
<dbReference type="InterPro" id="IPR013762">
    <property type="entry name" value="Integrase-like_cat_sf"/>
</dbReference>
<sequence>MARITKPLTNTEIKQAKAQEKQYTLSDGGGLFLRVRPNNSKNWLLSYYHPLTKKRLVIGFGMYPAVTLQEARVKRDDAKSLLAKGIDPKSHRDQALSQAIHSNNNSLASIADKWFLVKKTKVTDSYADDIWRSLELHVFPTLGAIPINEIEAPRVIEKLEPLAAKGSLETVKRVCQRLNEIMVFAVNTGVIHSNPLQGIKAAFASPKKTHMPTLAPNELPKLMKALSTASIKTTTRCLIHWQLHTMVRPNEAAGARWEEIDYDNNLWTLPAERMKKGKAHVVPLTNSTLELLQIMKPISGHLEFIFPADRSNDAHINSQTANAAIKRMGFAGVLVAHGLRSIASTTLNEQGFSPDIIEAALAHVDRNEVRRAYNRAKYIRERRNLMEWWSEYILEASNNNIL</sequence>
<dbReference type="InterPro" id="IPR011010">
    <property type="entry name" value="DNA_brk_join_enz"/>
</dbReference>
<reference evidence="6 7" key="1">
    <citation type="submission" date="2020-01" db="EMBL/GenBank/DDBJ databases">
        <title>Whole genome and functional gene identification of agarase of Vibrio HN897.</title>
        <authorList>
            <person name="Liu Y."/>
            <person name="Zhao Z."/>
        </authorList>
    </citation>
    <scope>NUCLEOTIDE SEQUENCE [LARGE SCALE GENOMIC DNA]</scope>
    <source>
        <strain evidence="6 7">HN897</strain>
    </source>
</reference>
<dbReference type="InterPro" id="IPR002104">
    <property type="entry name" value="Integrase_catalytic"/>
</dbReference>
<evidence type="ECO:0000256" key="3">
    <source>
        <dbReference type="ARBA" id="ARBA00023125"/>
    </source>
</evidence>
<dbReference type="NCBIfam" id="NF007246">
    <property type="entry name" value="PRK09692.1"/>
    <property type="match status" value="1"/>
</dbReference>
<accession>A0A7Z2T449</accession>
<dbReference type="GO" id="GO:0015074">
    <property type="term" value="P:DNA integration"/>
    <property type="evidence" value="ECO:0007669"/>
    <property type="project" value="UniProtKB-KW"/>
</dbReference>
<proteinExistence type="inferred from homology"/>
<dbReference type="RefSeq" id="WP_164648928.1">
    <property type="nucleotide sequence ID" value="NZ_CP047475.1"/>
</dbReference>
<dbReference type="PANTHER" id="PTHR30629">
    <property type="entry name" value="PROPHAGE INTEGRASE"/>
    <property type="match status" value="1"/>
</dbReference>
<dbReference type="InterPro" id="IPR053876">
    <property type="entry name" value="Phage_int_M"/>
</dbReference>
<dbReference type="InterPro" id="IPR038488">
    <property type="entry name" value="Integrase_DNA-bd_sf"/>
</dbReference>
<dbReference type="Gene3D" id="3.30.160.390">
    <property type="entry name" value="Integrase, DNA-binding domain"/>
    <property type="match status" value="1"/>
</dbReference>
<evidence type="ECO:0000313" key="6">
    <source>
        <dbReference type="EMBL" id="QIA64019.1"/>
    </source>
</evidence>
<dbReference type="Pfam" id="PF13356">
    <property type="entry name" value="Arm-DNA-bind_3"/>
    <property type="match status" value="1"/>
</dbReference>
<dbReference type="SUPFAM" id="SSF56349">
    <property type="entry name" value="DNA breaking-rejoining enzymes"/>
    <property type="match status" value="1"/>
</dbReference>
<dbReference type="GO" id="GO:0006310">
    <property type="term" value="P:DNA recombination"/>
    <property type="evidence" value="ECO:0007669"/>
    <property type="project" value="UniProtKB-KW"/>
</dbReference>
<evidence type="ECO:0000256" key="1">
    <source>
        <dbReference type="ARBA" id="ARBA00008857"/>
    </source>
</evidence>
<gene>
    <name evidence="6" type="ORF">GT360_11090</name>
</gene>
<dbReference type="Pfam" id="PF00589">
    <property type="entry name" value="Phage_integrase"/>
    <property type="match status" value="1"/>
</dbReference>
<protein>
    <submittedName>
        <fullName evidence="6">Tyrosine-type recombinase/integrase</fullName>
    </submittedName>
</protein>
<dbReference type="PANTHER" id="PTHR30629:SF6">
    <property type="entry name" value="PROPHAGE INTEGRASE INTA-RELATED"/>
    <property type="match status" value="1"/>
</dbReference>
<dbReference type="GO" id="GO:0003677">
    <property type="term" value="F:DNA binding"/>
    <property type="evidence" value="ECO:0007669"/>
    <property type="project" value="UniProtKB-KW"/>
</dbReference>
<keyword evidence="2" id="KW-0229">DNA integration</keyword>
<dbReference type="Pfam" id="PF22022">
    <property type="entry name" value="Phage_int_M"/>
    <property type="match status" value="1"/>
</dbReference>
<dbReference type="KEGG" id="vas:GT360_11090"/>
<dbReference type="AlphaFoldDB" id="A0A7Z2T449"/>
<keyword evidence="4" id="KW-0233">DNA recombination</keyword>
<dbReference type="Gene3D" id="1.10.443.10">
    <property type="entry name" value="Intergrase catalytic core"/>
    <property type="match status" value="1"/>
</dbReference>